<proteinExistence type="predicted"/>
<name>A0A9Q9EJA5_9PEZI</name>
<dbReference type="GO" id="GO:0016491">
    <property type="term" value="F:oxidoreductase activity"/>
    <property type="evidence" value="ECO:0007669"/>
    <property type="project" value="UniProtKB-KW"/>
</dbReference>
<dbReference type="Gene3D" id="3.90.25.10">
    <property type="entry name" value="UDP-galactose 4-epimerase, domain 1"/>
    <property type="match status" value="1"/>
</dbReference>
<evidence type="ECO:0000313" key="4">
    <source>
        <dbReference type="EMBL" id="USW53596.1"/>
    </source>
</evidence>
<keyword evidence="1" id="KW-0521">NADP</keyword>
<dbReference type="Gene3D" id="3.40.50.720">
    <property type="entry name" value="NAD(P)-binding Rossmann-like Domain"/>
    <property type="match status" value="1"/>
</dbReference>
<dbReference type="InterPro" id="IPR036291">
    <property type="entry name" value="NAD(P)-bd_dom_sf"/>
</dbReference>
<sequence length="324" mass="35301">MAPPRIGLIGATGETGSSVLNGLLSASQDFHIVALARPSSLAKPANLALKAKEIELQIVASLQNIDILISAICPSDQLAQISLATAAKTAGIKRFIPCAFVTVIPAGGIHLLRDQKQQVYEHIFKLGLHYTIIDVGWWYQISISRVPSGKLDAYAFVTNKNEIPGDGTVLSGLTDLRDIGKYVAKIVVDDRTLNKWIFVYNELWSQNSIYDLVENKTGDGEKIARNYVSKEDLVARIEGAGDVADMAALMVKVPAQYMHSWGVRGDNTPEYAKYLGDLTSKDLYPDLQFTSFESYVDEALAGTAKTVYEGLKAKFAAAQQQNSS</sequence>
<dbReference type="Pfam" id="PF05368">
    <property type="entry name" value="NmrA"/>
    <property type="match status" value="1"/>
</dbReference>
<dbReference type="SUPFAM" id="SSF51735">
    <property type="entry name" value="NAD(P)-binding Rossmann-fold domains"/>
    <property type="match status" value="1"/>
</dbReference>
<dbReference type="OrthoDB" id="419598at2759"/>
<accession>A0A9Q9EJA5</accession>
<evidence type="ECO:0000313" key="5">
    <source>
        <dbReference type="Proteomes" id="UP001056384"/>
    </source>
</evidence>
<protein>
    <submittedName>
        <fullName evidence="4">NmrA-like domain, NAD(P)-binding domain superfamily</fullName>
    </submittedName>
</protein>
<dbReference type="InterPro" id="IPR051609">
    <property type="entry name" value="NmrA/Isoflavone_reductase-like"/>
</dbReference>
<feature type="domain" description="NmrA-like" evidence="3">
    <location>
        <begin position="5"/>
        <end position="295"/>
    </location>
</feature>
<evidence type="ECO:0000259" key="3">
    <source>
        <dbReference type="Pfam" id="PF05368"/>
    </source>
</evidence>
<dbReference type="PANTHER" id="PTHR47706">
    <property type="entry name" value="NMRA-LIKE FAMILY PROTEIN"/>
    <property type="match status" value="1"/>
</dbReference>
<dbReference type="InterPro" id="IPR008030">
    <property type="entry name" value="NmrA-like"/>
</dbReference>
<keyword evidence="2" id="KW-0560">Oxidoreductase</keyword>
<dbReference type="EMBL" id="CP099422">
    <property type="protein sequence ID" value="USW53596.1"/>
    <property type="molecule type" value="Genomic_DNA"/>
</dbReference>
<dbReference type="AlphaFoldDB" id="A0A9Q9EJA5"/>
<dbReference type="Proteomes" id="UP001056384">
    <property type="component" value="Chromosome 5"/>
</dbReference>
<dbReference type="PANTHER" id="PTHR47706:SF9">
    <property type="entry name" value="NMRA-LIKE DOMAIN-CONTAINING PROTEIN-RELATED"/>
    <property type="match status" value="1"/>
</dbReference>
<reference evidence="4" key="1">
    <citation type="submission" date="2022-06" db="EMBL/GenBank/DDBJ databases">
        <title>Complete genome sequences of two strains of the flax pathogen Septoria linicola.</title>
        <authorList>
            <person name="Lapalu N."/>
            <person name="Simon A."/>
            <person name="Demenou B."/>
            <person name="Paumier D."/>
            <person name="Guillot M.-P."/>
            <person name="Gout L."/>
            <person name="Valade R."/>
        </authorList>
    </citation>
    <scope>NUCLEOTIDE SEQUENCE</scope>
    <source>
        <strain evidence="4">SE15195</strain>
    </source>
</reference>
<organism evidence="4 5">
    <name type="scientific">Septoria linicola</name>
    <dbReference type="NCBI Taxonomy" id="215465"/>
    <lineage>
        <taxon>Eukaryota</taxon>
        <taxon>Fungi</taxon>
        <taxon>Dikarya</taxon>
        <taxon>Ascomycota</taxon>
        <taxon>Pezizomycotina</taxon>
        <taxon>Dothideomycetes</taxon>
        <taxon>Dothideomycetidae</taxon>
        <taxon>Mycosphaerellales</taxon>
        <taxon>Mycosphaerellaceae</taxon>
        <taxon>Septoria</taxon>
    </lineage>
</organism>
<keyword evidence="5" id="KW-1185">Reference proteome</keyword>
<evidence type="ECO:0000256" key="1">
    <source>
        <dbReference type="ARBA" id="ARBA00022857"/>
    </source>
</evidence>
<evidence type="ECO:0000256" key="2">
    <source>
        <dbReference type="ARBA" id="ARBA00023002"/>
    </source>
</evidence>
<gene>
    <name evidence="4" type="ORF">Slin15195_G069150</name>
</gene>